<name>A0A7G9A4L5_9VIRU</name>
<evidence type="ECO:0000313" key="1">
    <source>
        <dbReference type="EMBL" id="QNL31688.1"/>
    </source>
</evidence>
<proteinExistence type="predicted"/>
<sequence>MKIILEYLGEIVRIETPDNDPNSWHIPKITVPEDLQDLFNLDLKNVLFHGHYGHSVDIRGECSNLDLQACFRVPDHEKATFPFKLISSEPQIFADTNFPPPGAVS</sequence>
<reference evidence="1" key="1">
    <citation type="submission" date="2020-07" db="EMBL/GenBank/DDBJ databases">
        <title>Dissolved microcystin release linked to lysis of a Microcystis spp. bloom in Lake Erie (USA) attributed to a novel cyanophage.</title>
        <authorList>
            <person name="McKindles K.M."/>
            <person name="Manes M.A."/>
            <person name="DeMarco J.R."/>
            <person name="McClure A."/>
            <person name="McKay R.M."/>
            <person name="Davis T.W."/>
            <person name="Bullerjahn G.S."/>
        </authorList>
    </citation>
    <scope>NUCLEOTIDE SEQUENCE</scope>
</reference>
<protein>
    <submittedName>
        <fullName evidence="1">Uncharacterized protein</fullName>
    </submittedName>
</protein>
<accession>A0A7G9A4L5</accession>
<organism evidence="1">
    <name type="scientific">Bacteriophage sp</name>
    <dbReference type="NCBI Taxonomy" id="38018"/>
    <lineage>
        <taxon>Viruses</taxon>
    </lineage>
</organism>
<dbReference type="EMBL" id="MT840189">
    <property type="protein sequence ID" value="QNL31688.1"/>
    <property type="molecule type" value="Genomic_DNA"/>
</dbReference>